<keyword evidence="3" id="KW-0812">Transmembrane</keyword>
<comment type="caution">
    <text evidence="5">The sequence shown here is derived from an EMBL/GenBank/DDBJ whole genome shotgun (WGS) entry which is preliminary data.</text>
</comment>
<evidence type="ECO:0000256" key="2">
    <source>
        <dbReference type="SAM" id="MobiDB-lite"/>
    </source>
</evidence>
<sequence>MASWDDEHEKVPEEKPEIVISPEVAAEPAQHAGPAMPIDGPTLPVTRERLLAAQRADPTVAKCFECLSRGEGSKGEKSEKNATSKERSSIQCAGCDCCHPKRRKWVRTGISGMICDFDVYQGSVNGIRAKSELELSGDVVMKLASTLPEGQNYKIYADNYFTCVPLVVKLLDHGIHYVGTARKVRLPNCNLEDEKSLKPMKSRRWYVYIFWHTIILAVINAWLLYKREGKALKMPKQEILTRRQFQSDLASSLILVNTTPLKTPKRGRPSSGNGSPAATVTSRSPLNAQKRPSSGGFDCNANTTDKLINVVERLTLKVDNLKTEVKDLRAHSRGAENGRGSSALTWIVSRTNWGRECTGVPATVTVAGLVADLPPGIPTGTTTAWAVLLSADRRMVSVPGNGLHVTRDTSVTSHRVDQAAMSRKDHTALGNVSQGVE</sequence>
<feature type="compositionally biased region" description="Polar residues" evidence="2">
    <location>
        <begin position="270"/>
        <end position="292"/>
    </location>
</feature>
<reference evidence="5 6" key="1">
    <citation type="submission" date="2020-03" db="EMBL/GenBank/DDBJ databases">
        <title>Dissostichus mawsoni Genome sequencing and assembly.</title>
        <authorList>
            <person name="Park H."/>
        </authorList>
    </citation>
    <scope>NUCLEOTIDE SEQUENCE [LARGE SCALE GENOMIC DNA]</scope>
    <source>
        <strain evidence="5">DM0001</strain>
        <tissue evidence="5">Muscle</tissue>
    </source>
</reference>
<keyword evidence="6" id="KW-1185">Reference proteome</keyword>
<feature type="transmembrane region" description="Helical" evidence="3">
    <location>
        <begin position="205"/>
        <end position="225"/>
    </location>
</feature>
<feature type="compositionally biased region" description="Basic and acidic residues" evidence="2">
    <location>
        <begin position="1"/>
        <end position="17"/>
    </location>
</feature>
<dbReference type="Pfam" id="PF13843">
    <property type="entry name" value="DDE_Tnp_1_7"/>
    <property type="match status" value="1"/>
</dbReference>
<evidence type="ECO:0000256" key="3">
    <source>
        <dbReference type="SAM" id="Phobius"/>
    </source>
</evidence>
<evidence type="ECO:0000256" key="1">
    <source>
        <dbReference type="SAM" id="Coils"/>
    </source>
</evidence>
<dbReference type="PANTHER" id="PTHR47272:SF1">
    <property type="entry name" value="PIGGYBAC TRANSPOSABLE ELEMENT-DERIVED PROTEIN 3-LIKE"/>
    <property type="match status" value="1"/>
</dbReference>
<gene>
    <name evidence="5" type="ORF">F7725_009501</name>
</gene>
<feature type="region of interest" description="Disordered" evidence="2">
    <location>
        <begin position="1"/>
        <end position="43"/>
    </location>
</feature>
<dbReference type="AlphaFoldDB" id="A0A7J5XLK4"/>
<dbReference type="Proteomes" id="UP000518266">
    <property type="component" value="Unassembled WGS sequence"/>
</dbReference>
<organism evidence="5 6">
    <name type="scientific">Dissostichus mawsoni</name>
    <name type="common">Antarctic cod</name>
    <dbReference type="NCBI Taxonomy" id="36200"/>
    <lineage>
        <taxon>Eukaryota</taxon>
        <taxon>Metazoa</taxon>
        <taxon>Chordata</taxon>
        <taxon>Craniata</taxon>
        <taxon>Vertebrata</taxon>
        <taxon>Euteleostomi</taxon>
        <taxon>Actinopterygii</taxon>
        <taxon>Neopterygii</taxon>
        <taxon>Teleostei</taxon>
        <taxon>Neoteleostei</taxon>
        <taxon>Acanthomorphata</taxon>
        <taxon>Eupercaria</taxon>
        <taxon>Perciformes</taxon>
        <taxon>Notothenioidei</taxon>
        <taxon>Nototheniidae</taxon>
        <taxon>Dissostichus</taxon>
    </lineage>
</organism>
<feature type="coiled-coil region" evidence="1">
    <location>
        <begin position="304"/>
        <end position="331"/>
    </location>
</feature>
<name>A0A7J5XLK4_DISMA</name>
<keyword evidence="1" id="KW-0175">Coiled coil</keyword>
<dbReference type="PANTHER" id="PTHR47272">
    <property type="entry name" value="DDE_TNP_1_7 DOMAIN-CONTAINING PROTEIN"/>
    <property type="match status" value="1"/>
</dbReference>
<evidence type="ECO:0000259" key="4">
    <source>
        <dbReference type="Pfam" id="PF13843"/>
    </source>
</evidence>
<dbReference type="OrthoDB" id="123207at2759"/>
<keyword evidence="3" id="KW-1133">Transmembrane helix</keyword>
<proteinExistence type="predicted"/>
<dbReference type="EMBL" id="JAAKFY010000022">
    <property type="protein sequence ID" value="KAF3837733.1"/>
    <property type="molecule type" value="Genomic_DNA"/>
</dbReference>
<keyword evidence="3" id="KW-0472">Membrane</keyword>
<evidence type="ECO:0000313" key="5">
    <source>
        <dbReference type="EMBL" id="KAF3837733.1"/>
    </source>
</evidence>
<feature type="domain" description="PiggyBac transposable element-derived protein" evidence="4">
    <location>
        <begin position="105"/>
        <end position="185"/>
    </location>
</feature>
<evidence type="ECO:0000313" key="6">
    <source>
        <dbReference type="Proteomes" id="UP000518266"/>
    </source>
</evidence>
<accession>A0A7J5XLK4</accession>
<protein>
    <recommendedName>
        <fullName evidence="4">PiggyBac transposable element-derived protein domain-containing protein</fullName>
    </recommendedName>
</protein>
<feature type="region of interest" description="Disordered" evidence="2">
    <location>
        <begin position="260"/>
        <end position="298"/>
    </location>
</feature>
<dbReference type="InterPro" id="IPR029526">
    <property type="entry name" value="PGBD"/>
</dbReference>